<evidence type="ECO:0000256" key="6">
    <source>
        <dbReference type="ARBA" id="ARBA00023136"/>
    </source>
</evidence>
<evidence type="ECO:0000313" key="7">
    <source>
        <dbReference type="EMBL" id="MBP1890162.1"/>
    </source>
</evidence>
<evidence type="ECO:0000256" key="4">
    <source>
        <dbReference type="ARBA" id="ARBA00022679"/>
    </source>
</evidence>
<evidence type="ECO:0000256" key="2">
    <source>
        <dbReference type="ARBA" id="ARBA00010488"/>
    </source>
</evidence>
<evidence type="ECO:0000256" key="1">
    <source>
        <dbReference type="ARBA" id="ARBA00004202"/>
    </source>
</evidence>
<organism evidence="7 8">
    <name type="scientific">Clostridium moniliforme</name>
    <dbReference type="NCBI Taxonomy" id="39489"/>
    <lineage>
        <taxon>Bacteria</taxon>
        <taxon>Bacillati</taxon>
        <taxon>Bacillota</taxon>
        <taxon>Clostridia</taxon>
        <taxon>Eubacteriales</taxon>
        <taxon>Clostridiaceae</taxon>
        <taxon>Clostridium</taxon>
    </lineage>
</organism>
<dbReference type="RefSeq" id="WP_209797091.1">
    <property type="nucleotide sequence ID" value="NZ_JAGGJZ010000005.1"/>
</dbReference>
<keyword evidence="4" id="KW-0808">Transferase</keyword>
<keyword evidence="3" id="KW-1003">Cell membrane</keyword>
<dbReference type="PANTHER" id="PTHR37316:SF2">
    <property type="entry name" value="TEICHOIC ACID RIBITOL-PHOSPHATE POLYMERASE TARK"/>
    <property type="match status" value="1"/>
</dbReference>
<sequence>MIFIKSLEEFKDNAELKSIQKTKRDKNFIEYVILKFYRVKRIFGNLILKTIYVFLKFQKTKPNKVVFLSDSRTDLSGNFEFVYNELQSRGGYDIKYMLKPSIDAKRSLKEMLMFIQYIATSKYILLDDYYPQIYKYKIKKDIEVIQLWHASGAFKTFGFSRLGKKGGPSINSRNHKNYTKAIVSSENIRINYAEAFGISKDKIISTGIPRTDIFFDKEYKNKKLNEIYNKYPMLKEKKVIMFAPTFRGSGQKTATYDFDKFNIKKFAEGIGDEYIVICKFHPFIKQRIYIPKEYNNFIIDLSHEREINDLLFVTDILITDYSSVCFECSLLNKPMIFFAYDLEEYILSRDFYYPYETFVPGPIAKSIEDIIDIINGKKFEMERLEMFRKKFFDHFDGKSTKRVVDLLLKLDKSIKC</sequence>
<evidence type="ECO:0000256" key="3">
    <source>
        <dbReference type="ARBA" id="ARBA00022475"/>
    </source>
</evidence>
<dbReference type="PANTHER" id="PTHR37316">
    <property type="entry name" value="TEICHOIC ACID GLYCEROL-PHOSPHATE PRIMASE"/>
    <property type="match status" value="1"/>
</dbReference>
<evidence type="ECO:0000313" key="8">
    <source>
        <dbReference type="Proteomes" id="UP000783390"/>
    </source>
</evidence>
<keyword evidence="6" id="KW-0472">Membrane</keyword>
<reference evidence="7 8" key="1">
    <citation type="submission" date="2021-03" db="EMBL/GenBank/DDBJ databases">
        <title>Genomic Encyclopedia of Type Strains, Phase IV (KMG-IV): sequencing the most valuable type-strain genomes for metagenomic binning, comparative biology and taxonomic classification.</title>
        <authorList>
            <person name="Goeker M."/>
        </authorList>
    </citation>
    <scope>NUCLEOTIDE SEQUENCE [LARGE SCALE GENOMIC DNA]</scope>
    <source>
        <strain evidence="7 8">DSM 3984</strain>
    </source>
</reference>
<proteinExistence type="inferred from homology"/>
<comment type="caution">
    <text evidence="7">The sequence shown here is derived from an EMBL/GenBank/DDBJ whole genome shotgun (WGS) entry which is preliminary data.</text>
</comment>
<gene>
    <name evidence="7" type="ORF">J2Z53_001752</name>
</gene>
<name>A0ABS4F250_9CLOT</name>
<dbReference type="SUPFAM" id="SSF53756">
    <property type="entry name" value="UDP-Glycosyltransferase/glycogen phosphorylase"/>
    <property type="match status" value="1"/>
</dbReference>
<dbReference type="Gene3D" id="3.40.50.12580">
    <property type="match status" value="1"/>
</dbReference>
<evidence type="ECO:0000256" key="5">
    <source>
        <dbReference type="ARBA" id="ARBA00022944"/>
    </source>
</evidence>
<comment type="subcellular location">
    <subcellularLocation>
        <location evidence="1">Cell membrane</location>
        <topology evidence="1">Peripheral membrane protein</topology>
    </subcellularLocation>
</comment>
<dbReference type="EMBL" id="JAGGJZ010000005">
    <property type="protein sequence ID" value="MBP1890162.1"/>
    <property type="molecule type" value="Genomic_DNA"/>
</dbReference>
<keyword evidence="8" id="KW-1185">Reference proteome</keyword>
<dbReference type="InterPro" id="IPR007554">
    <property type="entry name" value="Glycerophosphate_synth"/>
</dbReference>
<comment type="similarity">
    <text evidence="2">Belongs to the CDP-glycerol glycerophosphotransferase family.</text>
</comment>
<dbReference type="Proteomes" id="UP000783390">
    <property type="component" value="Unassembled WGS sequence"/>
</dbReference>
<dbReference type="InterPro" id="IPR051612">
    <property type="entry name" value="Teichoic_Acid_Biosynth"/>
</dbReference>
<accession>A0ABS4F250</accession>
<dbReference type="InterPro" id="IPR043148">
    <property type="entry name" value="TagF_C"/>
</dbReference>
<dbReference type="InterPro" id="IPR043149">
    <property type="entry name" value="TagF_N"/>
</dbReference>
<dbReference type="Pfam" id="PF04464">
    <property type="entry name" value="Glyphos_transf"/>
    <property type="match status" value="1"/>
</dbReference>
<protein>
    <submittedName>
        <fullName evidence="7">CDP-glycerol glycerophosphotransferase (TagB/SpsB family)</fullName>
    </submittedName>
</protein>
<dbReference type="Gene3D" id="3.40.50.11820">
    <property type="match status" value="1"/>
</dbReference>
<keyword evidence="5" id="KW-0777">Teichoic acid biosynthesis</keyword>